<proteinExistence type="predicted"/>
<comment type="caution">
    <text evidence="1">The sequence shown here is derived from an EMBL/GenBank/DDBJ whole genome shotgun (WGS) entry which is preliminary data.</text>
</comment>
<keyword evidence="1" id="KW-0067">ATP-binding</keyword>
<organism evidence="1 2">
    <name type="scientific">Streptomyces broussonetiae</name>
    <dbReference type="NCBI Taxonomy" id="2686304"/>
    <lineage>
        <taxon>Bacteria</taxon>
        <taxon>Bacillati</taxon>
        <taxon>Actinomycetota</taxon>
        <taxon>Actinomycetes</taxon>
        <taxon>Kitasatosporales</taxon>
        <taxon>Streptomycetaceae</taxon>
        <taxon>Streptomyces</taxon>
    </lineage>
</organism>
<evidence type="ECO:0000313" key="2">
    <source>
        <dbReference type="Proteomes" id="UP001585080"/>
    </source>
</evidence>
<evidence type="ECO:0000313" key="1">
    <source>
        <dbReference type="EMBL" id="MFB8775795.1"/>
    </source>
</evidence>
<keyword evidence="1" id="KW-0547">Nucleotide-binding</keyword>
<sequence>MVSGTARLARLHTQNRLAMAAWAGDRTVALRVVTELVQNAVDHVGAGEVLLTLFLDEKEDLVLEVADQETEPTAFEYAIAAQKQTDLGLVHALGGDIALEPPPTGSGKSVRVVLHPSPFDPRSAPLSVLRPCSASTLEDHHV</sequence>
<dbReference type="GO" id="GO:0005524">
    <property type="term" value="F:ATP binding"/>
    <property type="evidence" value="ECO:0007669"/>
    <property type="project" value="UniProtKB-KW"/>
</dbReference>
<accession>A0ABV5EFZ5</accession>
<gene>
    <name evidence="1" type="ORF">VSS16_24150</name>
</gene>
<reference evidence="1 2" key="1">
    <citation type="submission" date="2024-01" db="EMBL/GenBank/DDBJ databases">
        <title>Genome mining of biosynthetic gene clusters to explore secondary metabolites of Streptomyces sp.</title>
        <authorList>
            <person name="Baig A."/>
            <person name="Ajitkumar Shintre N."/>
            <person name="Kumar H."/>
            <person name="Anbarasu A."/>
            <person name="Ramaiah S."/>
        </authorList>
    </citation>
    <scope>NUCLEOTIDE SEQUENCE [LARGE SCALE GENOMIC DNA]</scope>
    <source>
        <strain evidence="1 2">A57</strain>
    </source>
</reference>
<dbReference type="InterPro" id="IPR036890">
    <property type="entry name" value="HATPase_C_sf"/>
</dbReference>
<dbReference type="RefSeq" id="WP_376734375.1">
    <property type="nucleotide sequence ID" value="NZ_JAYMRP010000023.1"/>
</dbReference>
<dbReference type="Proteomes" id="UP001585080">
    <property type="component" value="Unassembled WGS sequence"/>
</dbReference>
<name>A0ABV5EFZ5_9ACTN</name>
<protein>
    <submittedName>
        <fullName evidence="1">ATP-binding protein</fullName>
    </submittedName>
</protein>
<keyword evidence="2" id="KW-1185">Reference proteome</keyword>
<dbReference type="Gene3D" id="3.30.565.10">
    <property type="entry name" value="Histidine kinase-like ATPase, C-terminal domain"/>
    <property type="match status" value="1"/>
</dbReference>
<dbReference type="EMBL" id="JAYMRP010000023">
    <property type="protein sequence ID" value="MFB8775795.1"/>
    <property type="molecule type" value="Genomic_DNA"/>
</dbReference>
<dbReference type="SUPFAM" id="SSF55874">
    <property type="entry name" value="ATPase domain of HSP90 chaperone/DNA topoisomerase II/histidine kinase"/>
    <property type="match status" value="1"/>
</dbReference>